<dbReference type="EMBL" id="BMMP01000001">
    <property type="protein sequence ID" value="GGO42847.1"/>
    <property type="molecule type" value="Genomic_DNA"/>
</dbReference>
<dbReference type="InterPro" id="IPR027417">
    <property type="entry name" value="P-loop_NTPase"/>
</dbReference>
<dbReference type="RefSeq" id="WP_189035320.1">
    <property type="nucleotide sequence ID" value="NZ_BMMP01000001.1"/>
</dbReference>
<dbReference type="SMART" id="SM01043">
    <property type="entry name" value="BTAD"/>
    <property type="match status" value="1"/>
</dbReference>
<gene>
    <name evidence="9" type="ORF">GCM10012287_04680</name>
</gene>
<feature type="region of interest" description="Disordered" evidence="7">
    <location>
        <begin position="258"/>
        <end position="297"/>
    </location>
</feature>
<dbReference type="InterPro" id="IPR016032">
    <property type="entry name" value="Sig_transdc_resp-reg_C-effctor"/>
</dbReference>
<evidence type="ECO:0000256" key="2">
    <source>
        <dbReference type="ARBA" id="ARBA00023012"/>
    </source>
</evidence>
<dbReference type="Proteomes" id="UP000631535">
    <property type="component" value="Unassembled WGS sequence"/>
</dbReference>
<dbReference type="PRINTS" id="PR00364">
    <property type="entry name" value="DISEASERSIST"/>
</dbReference>
<dbReference type="InterPro" id="IPR011990">
    <property type="entry name" value="TPR-like_helical_dom_sf"/>
</dbReference>
<dbReference type="SMART" id="SM00862">
    <property type="entry name" value="Trans_reg_C"/>
    <property type="match status" value="1"/>
</dbReference>
<dbReference type="SUPFAM" id="SSF48452">
    <property type="entry name" value="TPR-like"/>
    <property type="match status" value="1"/>
</dbReference>
<dbReference type="InterPro" id="IPR051677">
    <property type="entry name" value="AfsR-DnrI-RedD_regulator"/>
</dbReference>
<evidence type="ECO:0000256" key="3">
    <source>
        <dbReference type="ARBA" id="ARBA00023015"/>
    </source>
</evidence>
<dbReference type="InterPro" id="IPR005158">
    <property type="entry name" value="BTAD"/>
</dbReference>
<comment type="similarity">
    <text evidence="1">Belongs to the AfsR/DnrI/RedD regulatory family.</text>
</comment>
<dbReference type="InterPro" id="IPR041664">
    <property type="entry name" value="AAA_16"/>
</dbReference>
<dbReference type="PANTHER" id="PTHR35807:SF1">
    <property type="entry name" value="TRANSCRIPTIONAL REGULATOR REDD"/>
    <property type="match status" value="1"/>
</dbReference>
<proteinExistence type="inferred from homology"/>
<feature type="domain" description="OmpR/PhoB-type" evidence="8">
    <location>
        <begin position="1"/>
        <end position="104"/>
    </location>
</feature>
<name>A0ABQ2LTC6_9ACTN</name>
<accession>A0ABQ2LTC6</accession>
<organism evidence="9 10">
    <name type="scientific">Streptomyces daqingensis</name>
    <dbReference type="NCBI Taxonomy" id="1472640"/>
    <lineage>
        <taxon>Bacteria</taxon>
        <taxon>Bacillati</taxon>
        <taxon>Actinomycetota</taxon>
        <taxon>Actinomycetes</taxon>
        <taxon>Kitasatosporales</taxon>
        <taxon>Streptomycetaceae</taxon>
        <taxon>Streptomyces</taxon>
    </lineage>
</organism>
<dbReference type="Gene3D" id="3.40.50.300">
    <property type="entry name" value="P-loop containing nucleotide triphosphate hydrolases"/>
    <property type="match status" value="1"/>
</dbReference>
<sequence>MLTTGEGISIQLLGPIRAWRNGKEIALGPPKQRAVLALLASRPGDVVGIDRIIDAVWGSEIPRTATNGVHTYVAGLRCALDPGRSRRGSSSAIGSSAGGYCLRVSPEAVDVIRFQQRHAEARQSRADSGSALAMYEDALSLWHGEAFAGIPGPFAAMERTRLQDLRMTAVEEWASDMLQAERHAEVVADLSAAAAQEPLREKLRWLLMLALYRCDRQAHALAVYTETRHLLNQELGIEPGTELRNLHQEILAGREVTACRDRSAATQSATPQQAASQPATPQPAGEPGREMLPLHTPLPVQLPPLARGFVGRTAELSRLEQVLTDEGVRPGENTPVAVLDGLAGVGKTAVVLEAARRLKDRFPDGQLFVDLGGTGLQGSYLSATEALAQLLRSLGVDASRMPLDLAGRVSLYRSLLYGRRMLVVLDDALSADQLRPLIPRGASCVLATSRRRLSGLAVRDGAHLIGVGPLSELESAQLLTYLGGDRLRGEKAAIMRLTRICGGLPLALRCAVEGLSQIQHVPLCNAVENYTDPRGLLDNLTVEGDAAANLRTVFGASYQALPAEAARMFRYLGLHAGSPVTVNLAATLADTSLEAARRLLVMLADNHLLERLSDGRYQFHGLVGLYAAECAQQESKTDRDLALIRLLGEQEDFVTGHTAPAKEDRLSHVT</sequence>
<evidence type="ECO:0000313" key="9">
    <source>
        <dbReference type="EMBL" id="GGO42847.1"/>
    </source>
</evidence>
<dbReference type="CDD" id="cd00383">
    <property type="entry name" value="trans_reg_C"/>
    <property type="match status" value="1"/>
</dbReference>
<comment type="caution">
    <text evidence="9">The sequence shown here is derived from an EMBL/GenBank/DDBJ whole genome shotgun (WGS) entry which is preliminary data.</text>
</comment>
<evidence type="ECO:0000256" key="6">
    <source>
        <dbReference type="PROSITE-ProRule" id="PRU01091"/>
    </source>
</evidence>
<dbReference type="InterPro" id="IPR036388">
    <property type="entry name" value="WH-like_DNA-bd_sf"/>
</dbReference>
<keyword evidence="2" id="KW-0902">Two-component regulatory system</keyword>
<dbReference type="Pfam" id="PF03704">
    <property type="entry name" value="BTAD"/>
    <property type="match status" value="1"/>
</dbReference>
<evidence type="ECO:0000313" key="10">
    <source>
        <dbReference type="Proteomes" id="UP000631535"/>
    </source>
</evidence>
<dbReference type="SUPFAM" id="SSF46894">
    <property type="entry name" value="C-terminal effector domain of the bipartite response regulators"/>
    <property type="match status" value="1"/>
</dbReference>
<keyword evidence="10" id="KW-1185">Reference proteome</keyword>
<evidence type="ECO:0000256" key="7">
    <source>
        <dbReference type="SAM" id="MobiDB-lite"/>
    </source>
</evidence>
<evidence type="ECO:0000259" key="8">
    <source>
        <dbReference type="PROSITE" id="PS51755"/>
    </source>
</evidence>
<dbReference type="Gene3D" id="1.25.40.10">
    <property type="entry name" value="Tetratricopeptide repeat domain"/>
    <property type="match status" value="1"/>
</dbReference>
<dbReference type="PANTHER" id="PTHR35807">
    <property type="entry name" value="TRANSCRIPTIONAL REGULATOR REDD-RELATED"/>
    <property type="match status" value="1"/>
</dbReference>
<keyword evidence="3" id="KW-0805">Transcription regulation</keyword>
<keyword evidence="5" id="KW-0804">Transcription</keyword>
<dbReference type="PROSITE" id="PS51755">
    <property type="entry name" value="OMPR_PHOB"/>
    <property type="match status" value="1"/>
</dbReference>
<feature type="DNA-binding region" description="OmpR/PhoB-type" evidence="6">
    <location>
        <begin position="1"/>
        <end position="104"/>
    </location>
</feature>
<dbReference type="Pfam" id="PF00486">
    <property type="entry name" value="Trans_reg_C"/>
    <property type="match status" value="1"/>
</dbReference>
<dbReference type="Gene3D" id="1.10.10.10">
    <property type="entry name" value="Winged helix-like DNA-binding domain superfamily/Winged helix DNA-binding domain"/>
    <property type="match status" value="1"/>
</dbReference>
<dbReference type="InterPro" id="IPR001867">
    <property type="entry name" value="OmpR/PhoB-type_DNA-bd"/>
</dbReference>
<dbReference type="Pfam" id="PF13191">
    <property type="entry name" value="AAA_16"/>
    <property type="match status" value="1"/>
</dbReference>
<evidence type="ECO:0000256" key="5">
    <source>
        <dbReference type="ARBA" id="ARBA00023163"/>
    </source>
</evidence>
<dbReference type="CDD" id="cd15831">
    <property type="entry name" value="BTAD"/>
    <property type="match status" value="1"/>
</dbReference>
<protein>
    <recommendedName>
        <fullName evidence="8">OmpR/PhoB-type domain-containing protein</fullName>
    </recommendedName>
</protein>
<evidence type="ECO:0000256" key="1">
    <source>
        <dbReference type="ARBA" id="ARBA00005820"/>
    </source>
</evidence>
<reference evidence="10" key="1">
    <citation type="journal article" date="2019" name="Int. J. Syst. Evol. Microbiol.">
        <title>The Global Catalogue of Microorganisms (GCM) 10K type strain sequencing project: providing services to taxonomists for standard genome sequencing and annotation.</title>
        <authorList>
            <consortium name="The Broad Institute Genomics Platform"/>
            <consortium name="The Broad Institute Genome Sequencing Center for Infectious Disease"/>
            <person name="Wu L."/>
            <person name="Ma J."/>
        </authorList>
    </citation>
    <scope>NUCLEOTIDE SEQUENCE [LARGE SCALE GENOMIC DNA]</scope>
    <source>
        <strain evidence="10">CGMCC 4.7178</strain>
    </source>
</reference>
<evidence type="ECO:0000256" key="4">
    <source>
        <dbReference type="ARBA" id="ARBA00023125"/>
    </source>
</evidence>
<keyword evidence="4 6" id="KW-0238">DNA-binding</keyword>
<feature type="compositionally biased region" description="Low complexity" evidence="7">
    <location>
        <begin position="264"/>
        <end position="283"/>
    </location>
</feature>
<dbReference type="SUPFAM" id="SSF52540">
    <property type="entry name" value="P-loop containing nucleoside triphosphate hydrolases"/>
    <property type="match status" value="1"/>
</dbReference>